<feature type="chain" id="PRO_5045794204" evidence="1">
    <location>
        <begin position="23"/>
        <end position="73"/>
    </location>
</feature>
<accession>A0ABQ1GAV8</accession>
<keyword evidence="1" id="KW-0732">Signal</keyword>
<comment type="caution">
    <text evidence="2">The sequence shown here is derived from an EMBL/GenBank/DDBJ whole genome shotgun (WGS) entry which is preliminary data.</text>
</comment>
<dbReference type="RefSeq" id="WP_188445565.1">
    <property type="nucleotide sequence ID" value="NZ_BMDW01000003.1"/>
</dbReference>
<gene>
    <name evidence="2" type="ORF">GCM10011395_07990</name>
</gene>
<sequence>MKLAALLSAGLIAAAAMLPASASAQMAERHGRVVERTRTVHTVRDGYRPHTRRVCTVKYRHHRRIRTCRTVRR</sequence>
<name>A0ABQ1GAV8_9SPHN</name>
<protein>
    <submittedName>
        <fullName evidence="2">Uncharacterized protein</fullName>
    </submittedName>
</protein>
<reference evidence="3" key="1">
    <citation type="journal article" date="2019" name="Int. J. Syst. Evol. Microbiol.">
        <title>The Global Catalogue of Microorganisms (GCM) 10K type strain sequencing project: providing services to taxonomists for standard genome sequencing and annotation.</title>
        <authorList>
            <consortium name="The Broad Institute Genomics Platform"/>
            <consortium name="The Broad Institute Genome Sequencing Center for Infectious Disease"/>
            <person name="Wu L."/>
            <person name="Ma J."/>
        </authorList>
    </citation>
    <scope>NUCLEOTIDE SEQUENCE [LARGE SCALE GENOMIC DNA]</scope>
    <source>
        <strain evidence="3">CGMCC 1.10106</strain>
    </source>
</reference>
<dbReference type="Proteomes" id="UP000618591">
    <property type="component" value="Unassembled WGS sequence"/>
</dbReference>
<keyword evidence="3" id="KW-1185">Reference proteome</keyword>
<evidence type="ECO:0000313" key="2">
    <source>
        <dbReference type="EMBL" id="GGA40117.1"/>
    </source>
</evidence>
<organism evidence="2 3">
    <name type="scientific">Sphingomonas psychrolutea</name>
    <dbReference type="NCBI Taxonomy" id="1259676"/>
    <lineage>
        <taxon>Bacteria</taxon>
        <taxon>Pseudomonadati</taxon>
        <taxon>Pseudomonadota</taxon>
        <taxon>Alphaproteobacteria</taxon>
        <taxon>Sphingomonadales</taxon>
        <taxon>Sphingomonadaceae</taxon>
        <taxon>Sphingomonas</taxon>
    </lineage>
</organism>
<proteinExistence type="predicted"/>
<feature type="signal peptide" evidence="1">
    <location>
        <begin position="1"/>
        <end position="22"/>
    </location>
</feature>
<dbReference type="EMBL" id="BMDW01000003">
    <property type="protein sequence ID" value="GGA40117.1"/>
    <property type="molecule type" value="Genomic_DNA"/>
</dbReference>
<evidence type="ECO:0000313" key="3">
    <source>
        <dbReference type="Proteomes" id="UP000618591"/>
    </source>
</evidence>
<evidence type="ECO:0000256" key="1">
    <source>
        <dbReference type="SAM" id="SignalP"/>
    </source>
</evidence>